<organism evidence="1 2">
    <name type="scientific">Trichinella nelsoni</name>
    <dbReference type="NCBI Taxonomy" id="6336"/>
    <lineage>
        <taxon>Eukaryota</taxon>
        <taxon>Metazoa</taxon>
        <taxon>Ecdysozoa</taxon>
        <taxon>Nematoda</taxon>
        <taxon>Enoplea</taxon>
        <taxon>Dorylaimia</taxon>
        <taxon>Trichinellida</taxon>
        <taxon>Trichinellidae</taxon>
        <taxon>Trichinella</taxon>
    </lineage>
</organism>
<dbReference type="EMBL" id="JYDL01000001">
    <property type="protein sequence ID" value="KRX27943.1"/>
    <property type="molecule type" value="Genomic_DNA"/>
</dbReference>
<evidence type="ECO:0000313" key="1">
    <source>
        <dbReference type="EMBL" id="KRX27943.1"/>
    </source>
</evidence>
<gene>
    <name evidence="1" type="ORF">T07_9346</name>
</gene>
<name>A0A0V0SN81_9BILA</name>
<sequence>MNSQRVIKSTKFHLHTEIEIQQDFLNACCKNSLQSSEGGFGFSWAFYLNCRLLNAESNDLKDGDDR</sequence>
<proteinExistence type="predicted"/>
<reference evidence="1 2" key="1">
    <citation type="submission" date="2015-01" db="EMBL/GenBank/DDBJ databases">
        <title>Evolution of Trichinella species and genotypes.</title>
        <authorList>
            <person name="Korhonen P.K."/>
            <person name="Edoardo P."/>
            <person name="Giuseppe L.R."/>
            <person name="Gasser R.B."/>
        </authorList>
    </citation>
    <scope>NUCLEOTIDE SEQUENCE [LARGE SCALE GENOMIC DNA]</scope>
    <source>
        <strain evidence="1">ISS37</strain>
    </source>
</reference>
<evidence type="ECO:0000313" key="2">
    <source>
        <dbReference type="Proteomes" id="UP000054630"/>
    </source>
</evidence>
<comment type="caution">
    <text evidence="1">The sequence shown here is derived from an EMBL/GenBank/DDBJ whole genome shotgun (WGS) entry which is preliminary data.</text>
</comment>
<protein>
    <submittedName>
        <fullName evidence="1">Uncharacterized protein</fullName>
    </submittedName>
</protein>
<accession>A0A0V0SN81</accession>
<keyword evidence="2" id="KW-1185">Reference proteome</keyword>
<dbReference type="Proteomes" id="UP000054630">
    <property type="component" value="Unassembled WGS sequence"/>
</dbReference>
<dbReference type="AlphaFoldDB" id="A0A0V0SN81"/>